<dbReference type="Pfam" id="PF02108">
    <property type="entry name" value="FliH"/>
    <property type="match status" value="1"/>
</dbReference>
<evidence type="ECO:0000256" key="5">
    <source>
        <dbReference type="ARBA" id="ARBA00022927"/>
    </source>
</evidence>
<evidence type="ECO:0000256" key="2">
    <source>
        <dbReference type="ARBA" id="ARBA00006602"/>
    </source>
</evidence>
<reference evidence="10 11" key="1">
    <citation type="submission" date="2018-09" db="EMBL/GenBank/DDBJ databases">
        <title>Bacillus saliacetes sp. nov., isolated from Thai shrimp paste (Ka-pi).</title>
        <authorList>
            <person name="Daroonpunt R."/>
            <person name="Tanasupawat S."/>
            <person name="Yiamsombut S."/>
        </authorList>
    </citation>
    <scope>NUCLEOTIDE SEQUENCE [LARGE SCALE GENOMIC DNA]</scope>
    <source>
        <strain evidence="10 11">SKP7-4</strain>
    </source>
</reference>
<dbReference type="InterPro" id="IPR022524">
    <property type="entry name" value="FliH_Bacilli"/>
</dbReference>
<comment type="function">
    <text evidence="1">Needed for flagellar regrowth and assembly.</text>
</comment>
<dbReference type="GO" id="GO:0015031">
    <property type="term" value="P:protein transport"/>
    <property type="evidence" value="ECO:0007669"/>
    <property type="project" value="UniProtKB-KW"/>
</dbReference>
<evidence type="ECO:0000259" key="9">
    <source>
        <dbReference type="Pfam" id="PF02108"/>
    </source>
</evidence>
<feature type="domain" description="Flagellar assembly protein FliH/Type III secretion system HrpE" evidence="9">
    <location>
        <begin position="133"/>
        <end position="261"/>
    </location>
</feature>
<gene>
    <name evidence="10" type="primary">fliH</name>
    <name evidence="10" type="ORF">D3H55_05720</name>
</gene>
<evidence type="ECO:0000313" key="10">
    <source>
        <dbReference type="EMBL" id="RIW36407.1"/>
    </source>
</evidence>
<evidence type="ECO:0000256" key="3">
    <source>
        <dbReference type="ARBA" id="ARBA00022448"/>
    </source>
</evidence>
<keyword evidence="6" id="KW-1006">Bacterial flagellum protein export</keyword>
<dbReference type="AlphaFoldDB" id="A0A3A1R2Y0"/>
<dbReference type="EMBL" id="QXIR01000005">
    <property type="protein sequence ID" value="RIW36407.1"/>
    <property type="molecule type" value="Genomic_DNA"/>
</dbReference>
<keyword evidence="10" id="KW-0282">Flagellum</keyword>
<dbReference type="InterPro" id="IPR018035">
    <property type="entry name" value="Flagellar_FliH/T3SS_HrpE"/>
</dbReference>
<sequence length="275" mass="31371">MQGRSSLPVVEETISLSKVIKNLQASSRQNRQSKIIAVRNVLQSSGASGGKELQESRTLMQSERQEILRDAHAEAEKLMESARIKAERIEDEVSSQRLKWEQEKEMLQQEAYQQAYQHGLEEGRANGLEEYREQISQAVQAVSFAKENYYKQIEKAESVILELGMKTAEKILGTNLDGDPNVFLGLIKRAIKEVKEYPEVQVHVHPSHYTMLCENQEELEAMFPVLRQLLIFPDDELGREECFIETGEGRVIVSVDVQLKEIKNKLIEILEGGEE</sequence>
<dbReference type="Proteomes" id="UP000265801">
    <property type="component" value="Unassembled WGS sequence"/>
</dbReference>
<dbReference type="InterPro" id="IPR051472">
    <property type="entry name" value="T3SS_Stator/FliH"/>
</dbReference>
<evidence type="ECO:0000256" key="1">
    <source>
        <dbReference type="ARBA" id="ARBA00003041"/>
    </source>
</evidence>
<dbReference type="GO" id="GO:0044781">
    <property type="term" value="P:bacterial-type flagellum organization"/>
    <property type="evidence" value="ECO:0007669"/>
    <property type="project" value="UniProtKB-KW"/>
</dbReference>
<evidence type="ECO:0000256" key="4">
    <source>
        <dbReference type="ARBA" id="ARBA00022795"/>
    </source>
</evidence>
<dbReference type="GO" id="GO:0005829">
    <property type="term" value="C:cytosol"/>
    <property type="evidence" value="ECO:0007669"/>
    <property type="project" value="TreeGrafter"/>
</dbReference>
<dbReference type="NCBIfam" id="TIGR03825">
    <property type="entry name" value="FliH_bacil"/>
    <property type="match status" value="1"/>
</dbReference>
<keyword evidence="5" id="KW-0653">Protein transport</keyword>
<keyword evidence="8" id="KW-0175">Coiled coil</keyword>
<keyword evidence="11" id="KW-1185">Reference proteome</keyword>
<comment type="caution">
    <text evidence="10">The sequence shown here is derived from an EMBL/GenBank/DDBJ whole genome shotgun (WGS) entry which is preliminary data.</text>
</comment>
<dbReference type="OrthoDB" id="19020at2"/>
<dbReference type="PANTHER" id="PTHR34982">
    <property type="entry name" value="YOP PROTEINS TRANSLOCATION PROTEIN L"/>
    <property type="match status" value="1"/>
</dbReference>
<proteinExistence type="inferred from homology"/>
<evidence type="ECO:0000313" key="11">
    <source>
        <dbReference type="Proteomes" id="UP000265801"/>
    </source>
</evidence>
<feature type="coiled-coil region" evidence="8">
    <location>
        <begin position="72"/>
        <end position="148"/>
    </location>
</feature>
<keyword evidence="10" id="KW-0969">Cilium</keyword>
<evidence type="ECO:0000256" key="7">
    <source>
        <dbReference type="NCBIfam" id="TIGR03825"/>
    </source>
</evidence>
<evidence type="ECO:0000256" key="6">
    <source>
        <dbReference type="ARBA" id="ARBA00023225"/>
    </source>
</evidence>
<organism evidence="10 11">
    <name type="scientific">Bacillus salacetis</name>
    <dbReference type="NCBI Taxonomy" id="2315464"/>
    <lineage>
        <taxon>Bacteria</taxon>
        <taxon>Bacillati</taxon>
        <taxon>Bacillota</taxon>
        <taxon>Bacilli</taxon>
        <taxon>Bacillales</taxon>
        <taxon>Bacillaceae</taxon>
        <taxon>Bacillus</taxon>
    </lineage>
</organism>
<protein>
    <recommendedName>
        <fullName evidence="7">Flagellar assembly protein FliH</fullName>
    </recommendedName>
</protein>
<keyword evidence="3" id="KW-0813">Transport</keyword>
<dbReference type="PANTHER" id="PTHR34982:SF1">
    <property type="entry name" value="FLAGELLAR ASSEMBLY PROTEIN FLIH"/>
    <property type="match status" value="1"/>
</dbReference>
<comment type="similarity">
    <text evidence="2">Belongs to the FliH family.</text>
</comment>
<keyword evidence="10" id="KW-0966">Cell projection</keyword>
<accession>A0A3A1R2Y0</accession>
<keyword evidence="4" id="KW-1005">Bacterial flagellum biogenesis</keyword>
<name>A0A3A1R2Y0_9BACI</name>
<evidence type="ECO:0000256" key="8">
    <source>
        <dbReference type="SAM" id="Coils"/>
    </source>
</evidence>